<organism evidence="1 2">
    <name type="scientific">Lutimaribacter marinistellae</name>
    <dbReference type="NCBI Taxonomy" id="1820329"/>
    <lineage>
        <taxon>Bacteria</taxon>
        <taxon>Pseudomonadati</taxon>
        <taxon>Pseudomonadota</taxon>
        <taxon>Alphaproteobacteria</taxon>
        <taxon>Rhodobacterales</taxon>
        <taxon>Roseobacteraceae</taxon>
        <taxon>Lutimaribacter</taxon>
    </lineage>
</organism>
<dbReference type="Gene3D" id="1.10.3450.10">
    <property type="entry name" value="TTHA0068-like"/>
    <property type="match status" value="1"/>
</dbReference>
<dbReference type="Pfam" id="PF03745">
    <property type="entry name" value="DUF309"/>
    <property type="match status" value="1"/>
</dbReference>
<dbReference type="EMBL" id="JBHRXI010000004">
    <property type="protein sequence ID" value="MFC3613238.1"/>
    <property type="molecule type" value="Genomic_DNA"/>
</dbReference>
<dbReference type="InterPro" id="IPR023203">
    <property type="entry name" value="TTHA0068_sf"/>
</dbReference>
<dbReference type="Proteomes" id="UP001595629">
    <property type="component" value="Unassembled WGS sequence"/>
</dbReference>
<keyword evidence="2" id="KW-1185">Reference proteome</keyword>
<comment type="caution">
    <text evidence="1">The sequence shown here is derived from an EMBL/GenBank/DDBJ whole genome shotgun (WGS) entry which is preliminary data.</text>
</comment>
<dbReference type="InterPro" id="IPR005500">
    <property type="entry name" value="DUF309"/>
</dbReference>
<name>A0ABV7TGK9_9RHOB</name>
<gene>
    <name evidence="1" type="ORF">ACFORG_05650</name>
</gene>
<reference evidence="2" key="1">
    <citation type="journal article" date="2019" name="Int. J. Syst. Evol. Microbiol.">
        <title>The Global Catalogue of Microorganisms (GCM) 10K type strain sequencing project: providing services to taxonomists for standard genome sequencing and annotation.</title>
        <authorList>
            <consortium name="The Broad Institute Genomics Platform"/>
            <consortium name="The Broad Institute Genome Sequencing Center for Infectious Disease"/>
            <person name="Wu L."/>
            <person name="Ma J."/>
        </authorList>
    </citation>
    <scope>NUCLEOTIDE SEQUENCE [LARGE SCALE GENOMIC DNA]</scope>
    <source>
        <strain evidence="2">KCTC 42911</strain>
    </source>
</reference>
<dbReference type="RefSeq" id="WP_386734410.1">
    <property type="nucleotide sequence ID" value="NZ_JBHRXI010000004.1"/>
</dbReference>
<sequence>MFDAIRDTAVSGMTEAELSESDAWLCGWEFFRAGFFWEAHELWEPVWMALPPNSAERSLARAAIQLANAELKVLMGRPAAALRLCDIADECLSRPLRVETLMGLPPQSLSDRIKALRGRISQDMQYKA</sequence>
<evidence type="ECO:0000313" key="1">
    <source>
        <dbReference type="EMBL" id="MFC3613238.1"/>
    </source>
</evidence>
<dbReference type="SUPFAM" id="SSF140663">
    <property type="entry name" value="TTHA0068-like"/>
    <property type="match status" value="1"/>
</dbReference>
<protein>
    <submittedName>
        <fullName evidence="1">DUF309 domain-containing protein</fullName>
    </submittedName>
</protein>
<evidence type="ECO:0000313" key="2">
    <source>
        <dbReference type="Proteomes" id="UP001595629"/>
    </source>
</evidence>
<proteinExistence type="predicted"/>
<accession>A0ABV7TGK9</accession>